<accession>A0ABQ2B472</accession>
<keyword evidence="2" id="KW-1185">Reference proteome</keyword>
<evidence type="ECO:0000313" key="2">
    <source>
        <dbReference type="Proteomes" id="UP000632535"/>
    </source>
</evidence>
<reference evidence="2" key="1">
    <citation type="journal article" date="2019" name="Int. J. Syst. Evol. Microbiol.">
        <title>The Global Catalogue of Microorganisms (GCM) 10K type strain sequencing project: providing services to taxonomists for standard genome sequencing and annotation.</title>
        <authorList>
            <consortium name="The Broad Institute Genomics Platform"/>
            <consortium name="The Broad Institute Genome Sequencing Center for Infectious Disease"/>
            <person name="Wu L."/>
            <person name="Ma J."/>
        </authorList>
    </citation>
    <scope>NUCLEOTIDE SEQUENCE [LARGE SCALE GENOMIC DNA]</scope>
    <source>
        <strain evidence="2">CCM 8653</strain>
    </source>
</reference>
<protein>
    <submittedName>
        <fullName evidence="1">Uncharacterized protein</fullName>
    </submittedName>
</protein>
<dbReference type="Proteomes" id="UP000632535">
    <property type="component" value="Unassembled WGS sequence"/>
</dbReference>
<evidence type="ECO:0000313" key="1">
    <source>
        <dbReference type="EMBL" id="GGI07539.1"/>
    </source>
</evidence>
<name>A0ABQ2B472_9MICO</name>
<sequence>MKTGTQEADVVEKLGDVWFSRDLPVLIEVARRVEAGSNRIPPEEVGEALRLPLGEVMRAGVVLRDRGLVTVQGASGRPILWFSNITGAAYPLTGLHPEPDAALDRLVAALEAAEKTAPEAERGKIRQVLEGVAGMARDVAVEVMGAAISGRLP</sequence>
<gene>
    <name evidence="1" type="ORF">GCM10007368_16670</name>
</gene>
<proteinExistence type="predicted"/>
<dbReference type="EMBL" id="BMDG01000005">
    <property type="protein sequence ID" value="GGI07539.1"/>
    <property type="molecule type" value="Genomic_DNA"/>
</dbReference>
<comment type="caution">
    <text evidence="1">The sequence shown here is derived from an EMBL/GenBank/DDBJ whole genome shotgun (WGS) entry which is preliminary data.</text>
</comment>
<organism evidence="1 2">
    <name type="scientific">Isoptericola cucumis</name>
    <dbReference type="NCBI Taxonomy" id="1776856"/>
    <lineage>
        <taxon>Bacteria</taxon>
        <taxon>Bacillati</taxon>
        <taxon>Actinomycetota</taxon>
        <taxon>Actinomycetes</taxon>
        <taxon>Micrococcales</taxon>
        <taxon>Promicromonosporaceae</taxon>
        <taxon>Isoptericola</taxon>
    </lineage>
</organism>